<dbReference type="PANTHER" id="PTHR43191:SF2">
    <property type="entry name" value="RRNA METHYLTRANSFERASE 3, MITOCHONDRIAL"/>
    <property type="match status" value="1"/>
</dbReference>
<keyword evidence="2" id="KW-0808">Transferase</keyword>
<evidence type="ECO:0000256" key="2">
    <source>
        <dbReference type="ARBA" id="ARBA00022679"/>
    </source>
</evidence>
<dbReference type="EMBL" id="CAJNDS010001469">
    <property type="protein sequence ID" value="CAE7261288.1"/>
    <property type="molecule type" value="Genomic_DNA"/>
</dbReference>
<dbReference type="GO" id="GO:0003723">
    <property type="term" value="F:RNA binding"/>
    <property type="evidence" value="ECO:0007669"/>
    <property type="project" value="InterPro"/>
</dbReference>
<sequence length="298" mass="31772">MEAGDICIRTVAGADDVGLEVFRGLKRRKLPPDIILTEGYDAILRLLTSGFSCRDVLLQPHMESEVCHILRTRPSLTGRSGPTTILICSIEVIEEVTEISLEMGRPQLAFALACRRDPPTLHAEFPGLTGSPAAPLRLVVLDGLTDAVNVGTLFTVAAAFGLSGVLCSRSCCDPFCARAVRTSGGLVFQLPCFQGSLPEALRHLRAGGVLTLAAVVQDGAVYFDEVHELPRRWALVLGSEHFGVDAAVREACDKLVKIRMASGVDSLNATQLRSGGHFGRGSCARMCGAGSKRIACNT</sequence>
<name>A0A812MM57_9DINO</name>
<feature type="domain" description="tRNA/rRNA methyltransferase SpoU type" evidence="3">
    <location>
        <begin position="138"/>
        <end position="270"/>
    </location>
</feature>
<protein>
    <submittedName>
        <fullName evidence="4">YsgA protein</fullName>
    </submittedName>
</protein>
<dbReference type="CDD" id="cd18095">
    <property type="entry name" value="SpoU-like_rRNA-MTase"/>
    <property type="match status" value="1"/>
</dbReference>
<evidence type="ECO:0000313" key="4">
    <source>
        <dbReference type="EMBL" id="CAE7261288.1"/>
    </source>
</evidence>
<evidence type="ECO:0000256" key="1">
    <source>
        <dbReference type="ARBA" id="ARBA00022603"/>
    </source>
</evidence>
<dbReference type="InterPro" id="IPR029026">
    <property type="entry name" value="tRNA_m1G_MTases_N"/>
</dbReference>
<reference evidence="4" key="1">
    <citation type="submission" date="2021-02" db="EMBL/GenBank/DDBJ databases">
        <authorList>
            <person name="Dougan E. K."/>
            <person name="Rhodes N."/>
            <person name="Thang M."/>
            <person name="Chan C."/>
        </authorList>
    </citation>
    <scope>NUCLEOTIDE SEQUENCE</scope>
</reference>
<comment type="caution">
    <text evidence="4">The sequence shown here is derived from an EMBL/GenBank/DDBJ whole genome shotgun (WGS) entry which is preliminary data.</text>
</comment>
<dbReference type="Gene3D" id="3.40.1280.10">
    <property type="match status" value="1"/>
</dbReference>
<dbReference type="InterPro" id="IPR051259">
    <property type="entry name" value="rRNA_Methyltransferase"/>
</dbReference>
<dbReference type="InterPro" id="IPR029028">
    <property type="entry name" value="Alpha/beta_knot_MTases"/>
</dbReference>
<dbReference type="InterPro" id="IPR001537">
    <property type="entry name" value="SpoU_MeTrfase"/>
</dbReference>
<dbReference type="GO" id="GO:0008173">
    <property type="term" value="F:RNA methyltransferase activity"/>
    <property type="evidence" value="ECO:0007669"/>
    <property type="project" value="InterPro"/>
</dbReference>
<dbReference type="Pfam" id="PF00588">
    <property type="entry name" value="SpoU_methylase"/>
    <property type="match status" value="1"/>
</dbReference>
<dbReference type="Proteomes" id="UP000604046">
    <property type="component" value="Unassembled WGS sequence"/>
</dbReference>
<keyword evidence="1" id="KW-0489">Methyltransferase</keyword>
<proteinExistence type="predicted"/>
<keyword evidence="5" id="KW-1185">Reference proteome</keyword>
<dbReference type="SUPFAM" id="SSF75217">
    <property type="entry name" value="alpha/beta knot"/>
    <property type="match status" value="1"/>
</dbReference>
<gene>
    <name evidence="4" type="primary">ysgA</name>
    <name evidence="4" type="ORF">SNAT2548_LOCUS13674</name>
</gene>
<dbReference type="GO" id="GO:0006396">
    <property type="term" value="P:RNA processing"/>
    <property type="evidence" value="ECO:0007669"/>
    <property type="project" value="InterPro"/>
</dbReference>
<dbReference type="OrthoDB" id="426429at2759"/>
<accession>A0A812MM57</accession>
<dbReference type="GO" id="GO:0032259">
    <property type="term" value="P:methylation"/>
    <property type="evidence" value="ECO:0007669"/>
    <property type="project" value="UniProtKB-KW"/>
</dbReference>
<dbReference type="AlphaFoldDB" id="A0A812MM57"/>
<organism evidence="4 5">
    <name type="scientific">Symbiodinium natans</name>
    <dbReference type="NCBI Taxonomy" id="878477"/>
    <lineage>
        <taxon>Eukaryota</taxon>
        <taxon>Sar</taxon>
        <taxon>Alveolata</taxon>
        <taxon>Dinophyceae</taxon>
        <taxon>Suessiales</taxon>
        <taxon>Symbiodiniaceae</taxon>
        <taxon>Symbiodinium</taxon>
    </lineage>
</organism>
<evidence type="ECO:0000313" key="5">
    <source>
        <dbReference type="Proteomes" id="UP000604046"/>
    </source>
</evidence>
<dbReference type="PANTHER" id="PTHR43191">
    <property type="entry name" value="RRNA METHYLTRANSFERASE 3"/>
    <property type="match status" value="1"/>
</dbReference>
<evidence type="ECO:0000259" key="3">
    <source>
        <dbReference type="Pfam" id="PF00588"/>
    </source>
</evidence>